<evidence type="ECO:0000256" key="7">
    <source>
        <dbReference type="ARBA" id="ARBA00022475"/>
    </source>
</evidence>
<dbReference type="Proteomes" id="UP001200470">
    <property type="component" value="Unassembled WGS sequence"/>
</dbReference>
<name>A0ABS9CC45_9BACT</name>
<evidence type="ECO:0000256" key="19">
    <source>
        <dbReference type="HAMAP-Rule" id="MF_00719"/>
    </source>
</evidence>
<dbReference type="Pfam" id="PF02654">
    <property type="entry name" value="CobS"/>
    <property type="match status" value="1"/>
</dbReference>
<accession>A0ABS9CC45</accession>
<evidence type="ECO:0000256" key="1">
    <source>
        <dbReference type="ARBA" id="ARBA00001946"/>
    </source>
</evidence>
<comment type="catalytic activity">
    <reaction evidence="18 19">
        <text>alpha-ribazole 5'-phosphate + adenosylcob(III)inamide-GDP = adenosylcob(III)alamin 5'-phosphate + GMP + H(+)</text>
        <dbReference type="Rhea" id="RHEA:23560"/>
        <dbReference type="ChEBI" id="CHEBI:15378"/>
        <dbReference type="ChEBI" id="CHEBI:57918"/>
        <dbReference type="ChEBI" id="CHEBI:58115"/>
        <dbReference type="ChEBI" id="CHEBI:60487"/>
        <dbReference type="ChEBI" id="CHEBI:60493"/>
        <dbReference type="EC" id="2.7.8.26"/>
    </reaction>
</comment>
<comment type="catalytic activity">
    <reaction evidence="17 19">
        <text>alpha-ribazole + adenosylcob(III)inamide-GDP = adenosylcob(III)alamin + GMP + H(+)</text>
        <dbReference type="Rhea" id="RHEA:16049"/>
        <dbReference type="ChEBI" id="CHEBI:10329"/>
        <dbReference type="ChEBI" id="CHEBI:15378"/>
        <dbReference type="ChEBI" id="CHEBI:18408"/>
        <dbReference type="ChEBI" id="CHEBI:58115"/>
        <dbReference type="ChEBI" id="CHEBI:60487"/>
        <dbReference type="EC" id="2.7.8.26"/>
    </reaction>
</comment>
<keyword evidence="12 19" id="KW-1133">Transmembrane helix</keyword>
<evidence type="ECO:0000313" key="21">
    <source>
        <dbReference type="Proteomes" id="UP001200470"/>
    </source>
</evidence>
<keyword evidence="21" id="KW-1185">Reference proteome</keyword>
<feature type="transmembrane region" description="Helical" evidence="19">
    <location>
        <begin position="231"/>
        <end position="254"/>
    </location>
</feature>
<reference evidence="20 21" key="1">
    <citation type="submission" date="2020-12" db="EMBL/GenBank/DDBJ databases">
        <title>Whole genome sequences of gut porcine anaerobes.</title>
        <authorList>
            <person name="Kubasova T."/>
            <person name="Jahodarova E."/>
            <person name="Rychlik I."/>
        </authorList>
    </citation>
    <scope>NUCLEOTIDE SEQUENCE [LARGE SCALE GENOMIC DNA]</scope>
    <source>
        <strain evidence="20 21">An925</strain>
    </source>
</reference>
<evidence type="ECO:0000256" key="10">
    <source>
        <dbReference type="ARBA" id="ARBA00022692"/>
    </source>
</evidence>
<keyword evidence="9 19" id="KW-0808">Transferase</keyword>
<dbReference type="EC" id="2.7.8.26" evidence="5 19"/>
<evidence type="ECO:0000256" key="2">
    <source>
        <dbReference type="ARBA" id="ARBA00004651"/>
    </source>
</evidence>
<evidence type="ECO:0000256" key="13">
    <source>
        <dbReference type="ARBA" id="ARBA00023136"/>
    </source>
</evidence>
<dbReference type="PANTHER" id="PTHR34148">
    <property type="entry name" value="ADENOSYLCOBINAMIDE-GDP RIBAZOLETRANSFERASE"/>
    <property type="match status" value="1"/>
</dbReference>
<evidence type="ECO:0000256" key="11">
    <source>
        <dbReference type="ARBA" id="ARBA00022842"/>
    </source>
</evidence>
<keyword evidence="13 19" id="KW-0472">Membrane</keyword>
<comment type="similarity">
    <text evidence="4 19">Belongs to the CobS family.</text>
</comment>
<dbReference type="RefSeq" id="WP_301637216.1">
    <property type="nucleotide sequence ID" value="NZ_JADYTN010000001.1"/>
</dbReference>
<comment type="caution">
    <text evidence="20">The sequence shown here is derived from an EMBL/GenBank/DDBJ whole genome shotgun (WGS) entry which is preliminary data.</text>
</comment>
<dbReference type="HAMAP" id="MF_00719">
    <property type="entry name" value="CobS"/>
    <property type="match status" value="1"/>
</dbReference>
<feature type="transmembrane region" description="Helical" evidence="19">
    <location>
        <begin position="207"/>
        <end position="225"/>
    </location>
</feature>
<dbReference type="PANTHER" id="PTHR34148:SF1">
    <property type="entry name" value="ADENOSYLCOBINAMIDE-GDP RIBAZOLETRANSFERASE"/>
    <property type="match status" value="1"/>
</dbReference>
<evidence type="ECO:0000256" key="9">
    <source>
        <dbReference type="ARBA" id="ARBA00022679"/>
    </source>
</evidence>
<gene>
    <name evidence="19" type="primary">cobS</name>
    <name evidence="20" type="ORF">I6E12_00320</name>
</gene>
<evidence type="ECO:0000256" key="18">
    <source>
        <dbReference type="ARBA" id="ARBA00049504"/>
    </source>
</evidence>
<evidence type="ECO:0000256" key="15">
    <source>
        <dbReference type="ARBA" id="ARBA00032605"/>
    </source>
</evidence>
<evidence type="ECO:0000256" key="17">
    <source>
        <dbReference type="ARBA" id="ARBA00048623"/>
    </source>
</evidence>
<evidence type="ECO:0000256" key="5">
    <source>
        <dbReference type="ARBA" id="ARBA00013200"/>
    </source>
</evidence>
<comment type="pathway">
    <text evidence="3 19">Cofactor biosynthesis; adenosylcobalamin biosynthesis; adenosylcobalamin from cob(II)yrinate a,c-diamide: step 7/7.</text>
</comment>
<comment type="function">
    <text evidence="14 19">Joins adenosylcobinamide-GDP and alpha-ribazole to generate adenosylcobalamin (Ado-cobalamin). Also synthesizes adenosylcobalamin 5'-phosphate from adenosylcobinamide-GDP and alpha-ribazole 5'-phosphate.</text>
</comment>
<protein>
    <recommendedName>
        <fullName evidence="6 19">Adenosylcobinamide-GDP ribazoletransferase</fullName>
        <ecNumber evidence="5 19">2.7.8.26</ecNumber>
    </recommendedName>
    <alternativeName>
        <fullName evidence="16 19">Cobalamin synthase</fullName>
    </alternativeName>
    <alternativeName>
        <fullName evidence="15 19">Cobalamin-5'-phosphate synthase</fullName>
    </alternativeName>
</protein>
<sequence>MRLRIDQTKWWETPMAALIFFTRLPFWRLCSPSKACYQHVVEYWPLAGWLTGGIMALTFYITSAWFTLPVAVLLAIIARILTTGALHEDGLADFLDGFGGGYNRERILSIMKDSHIGTYGVLGLILYFALLATTLLSIGDHEITTLTPSFVLDNADSASTLLLASTILAADPFCKMVSGQLIMFLPYARKEEEAKSKTVYVKYGLQAGLRLALTGLMPLVGWGWMMNQWFAVPFSSIEVLVAVPCIVFYLLYLLMNRKLQGYTGDCCGATFLLTELSFYLAFAATL</sequence>
<keyword evidence="8 19" id="KW-0169">Cobalamin biosynthesis</keyword>
<comment type="cofactor">
    <cofactor evidence="1 19">
        <name>Mg(2+)</name>
        <dbReference type="ChEBI" id="CHEBI:18420"/>
    </cofactor>
</comment>
<keyword evidence="11 19" id="KW-0460">Magnesium</keyword>
<evidence type="ECO:0000256" key="4">
    <source>
        <dbReference type="ARBA" id="ARBA00010561"/>
    </source>
</evidence>
<comment type="subcellular location">
    <subcellularLocation>
        <location evidence="2 19">Cell membrane</location>
        <topology evidence="2 19">Multi-pass membrane protein</topology>
    </subcellularLocation>
</comment>
<dbReference type="InterPro" id="IPR003805">
    <property type="entry name" value="CobS"/>
</dbReference>
<evidence type="ECO:0000256" key="16">
    <source>
        <dbReference type="ARBA" id="ARBA00032853"/>
    </source>
</evidence>
<organism evidence="20 21">
    <name type="scientific">Xylanibacter brevis</name>
    <dbReference type="NCBI Taxonomy" id="83231"/>
    <lineage>
        <taxon>Bacteria</taxon>
        <taxon>Pseudomonadati</taxon>
        <taxon>Bacteroidota</taxon>
        <taxon>Bacteroidia</taxon>
        <taxon>Bacteroidales</taxon>
        <taxon>Prevotellaceae</taxon>
        <taxon>Xylanibacter</taxon>
    </lineage>
</organism>
<evidence type="ECO:0000256" key="8">
    <source>
        <dbReference type="ARBA" id="ARBA00022573"/>
    </source>
</evidence>
<feature type="transmembrane region" description="Helical" evidence="19">
    <location>
        <begin position="48"/>
        <end position="77"/>
    </location>
</feature>
<evidence type="ECO:0000256" key="6">
    <source>
        <dbReference type="ARBA" id="ARBA00015850"/>
    </source>
</evidence>
<keyword evidence="10 19" id="KW-0812">Transmembrane</keyword>
<proteinExistence type="inferred from homology"/>
<dbReference type="EMBL" id="JADYTN010000001">
    <property type="protein sequence ID" value="MCF2562561.1"/>
    <property type="molecule type" value="Genomic_DNA"/>
</dbReference>
<evidence type="ECO:0000256" key="3">
    <source>
        <dbReference type="ARBA" id="ARBA00004663"/>
    </source>
</evidence>
<feature type="transmembrane region" description="Helical" evidence="19">
    <location>
        <begin position="116"/>
        <end position="138"/>
    </location>
</feature>
<evidence type="ECO:0000256" key="14">
    <source>
        <dbReference type="ARBA" id="ARBA00025228"/>
    </source>
</evidence>
<evidence type="ECO:0000256" key="12">
    <source>
        <dbReference type="ARBA" id="ARBA00022989"/>
    </source>
</evidence>
<keyword evidence="7 19" id="KW-1003">Cell membrane</keyword>
<evidence type="ECO:0000313" key="20">
    <source>
        <dbReference type="EMBL" id="MCF2562561.1"/>
    </source>
</evidence>